<evidence type="ECO:0000256" key="2">
    <source>
        <dbReference type="ARBA" id="ARBA00022475"/>
    </source>
</evidence>
<evidence type="ECO:0000256" key="5">
    <source>
        <dbReference type="ARBA" id="ARBA00023136"/>
    </source>
</evidence>
<organism evidence="7 8">
    <name type="scientific">Halalkalibacter oceani</name>
    <dbReference type="NCBI Taxonomy" id="1653776"/>
    <lineage>
        <taxon>Bacteria</taxon>
        <taxon>Bacillati</taxon>
        <taxon>Bacillota</taxon>
        <taxon>Bacilli</taxon>
        <taxon>Bacillales</taxon>
        <taxon>Bacillaceae</taxon>
        <taxon>Halalkalibacter</taxon>
    </lineage>
</organism>
<proteinExistence type="predicted"/>
<evidence type="ECO:0000256" key="3">
    <source>
        <dbReference type="ARBA" id="ARBA00022692"/>
    </source>
</evidence>
<dbReference type="Proteomes" id="UP001139179">
    <property type="component" value="Unassembled WGS sequence"/>
</dbReference>
<keyword evidence="5 6" id="KW-0472">Membrane</keyword>
<dbReference type="AlphaFoldDB" id="A0A9X2DRY7"/>
<dbReference type="PANTHER" id="PTHR30086:SF20">
    <property type="entry name" value="ARGININE EXPORTER PROTEIN ARGO-RELATED"/>
    <property type="match status" value="1"/>
</dbReference>
<feature type="transmembrane region" description="Helical" evidence="6">
    <location>
        <begin position="6"/>
        <end position="27"/>
    </location>
</feature>
<dbReference type="RefSeq" id="WP_251224091.1">
    <property type="nucleotide sequence ID" value="NZ_JAMBOL010000014.1"/>
</dbReference>
<keyword evidence="4 6" id="KW-1133">Transmembrane helix</keyword>
<comment type="caution">
    <text evidence="7">The sequence shown here is derived from an EMBL/GenBank/DDBJ whole genome shotgun (WGS) entry which is preliminary data.</text>
</comment>
<feature type="transmembrane region" description="Helical" evidence="6">
    <location>
        <begin position="70"/>
        <end position="91"/>
    </location>
</feature>
<gene>
    <name evidence="7" type="ORF">M3202_14795</name>
</gene>
<keyword evidence="3 6" id="KW-0812">Transmembrane</keyword>
<name>A0A9X2DRY7_9BACI</name>
<reference evidence="7" key="1">
    <citation type="submission" date="2022-05" db="EMBL/GenBank/DDBJ databases">
        <title>Comparative Genomics of Spacecraft Associated Microbes.</title>
        <authorList>
            <person name="Tran M.T."/>
            <person name="Wright A."/>
            <person name="Seuylemezian A."/>
            <person name="Eisen J."/>
            <person name="Coil D."/>
        </authorList>
    </citation>
    <scope>NUCLEOTIDE SEQUENCE</scope>
    <source>
        <strain evidence="7">214.1.1</strain>
    </source>
</reference>
<feature type="transmembrane region" description="Helical" evidence="6">
    <location>
        <begin position="39"/>
        <end position="64"/>
    </location>
</feature>
<evidence type="ECO:0000313" key="7">
    <source>
        <dbReference type="EMBL" id="MCM3715337.1"/>
    </source>
</evidence>
<evidence type="ECO:0000256" key="4">
    <source>
        <dbReference type="ARBA" id="ARBA00022989"/>
    </source>
</evidence>
<evidence type="ECO:0000313" key="8">
    <source>
        <dbReference type="Proteomes" id="UP001139179"/>
    </source>
</evidence>
<dbReference type="InterPro" id="IPR001123">
    <property type="entry name" value="LeuE-type"/>
</dbReference>
<dbReference type="GO" id="GO:0005886">
    <property type="term" value="C:plasma membrane"/>
    <property type="evidence" value="ECO:0007669"/>
    <property type="project" value="UniProtKB-SubCell"/>
</dbReference>
<feature type="transmembrane region" description="Helical" evidence="6">
    <location>
        <begin position="186"/>
        <end position="203"/>
    </location>
</feature>
<protein>
    <submittedName>
        <fullName evidence="7">LysE/ArgO family amino acid transporter</fullName>
    </submittedName>
</protein>
<dbReference type="Pfam" id="PF01810">
    <property type="entry name" value="LysE"/>
    <property type="match status" value="1"/>
</dbReference>
<dbReference type="EMBL" id="JAMBOL010000014">
    <property type="protein sequence ID" value="MCM3715337.1"/>
    <property type="molecule type" value="Genomic_DNA"/>
</dbReference>
<dbReference type="GO" id="GO:0015171">
    <property type="term" value="F:amino acid transmembrane transporter activity"/>
    <property type="evidence" value="ECO:0007669"/>
    <property type="project" value="TreeGrafter"/>
</dbReference>
<feature type="transmembrane region" description="Helical" evidence="6">
    <location>
        <begin position="146"/>
        <end position="166"/>
    </location>
</feature>
<keyword evidence="8" id="KW-1185">Reference proteome</keyword>
<evidence type="ECO:0000256" key="6">
    <source>
        <dbReference type="SAM" id="Phobius"/>
    </source>
</evidence>
<accession>A0A9X2DRY7</accession>
<evidence type="ECO:0000256" key="1">
    <source>
        <dbReference type="ARBA" id="ARBA00004651"/>
    </source>
</evidence>
<sequence length="206" mass="22519">MLEAIVHGLILSFGLILPLGAQNIFIFNQGVTQHSFRAALPVVITASVCDAILIALAVAGLSVIVLQFTWMNQLLLAIGCLFLLYMGWSIWKSVPDDSKEEPSGPISPRQQILFAVSVSLFNPHAIIDTIGVVGTSSLAYQGIDKLLFAGACVAVSFIWFFMLAAAGRKLGHYDKDGRKIRKLNQASALFMWGMAVFLAYQLFRQL</sequence>
<keyword evidence="2" id="KW-1003">Cell membrane</keyword>
<dbReference type="PANTHER" id="PTHR30086">
    <property type="entry name" value="ARGININE EXPORTER PROTEIN ARGO"/>
    <property type="match status" value="1"/>
</dbReference>
<comment type="subcellular location">
    <subcellularLocation>
        <location evidence="1">Cell membrane</location>
        <topology evidence="1">Multi-pass membrane protein</topology>
    </subcellularLocation>
</comment>